<dbReference type="InterPro" id="IPR042274">
    <property type="entry name" value="YycH/YycI_2"/>
</dbReference>
<evidence type="ECO:0000259" key="2">
    <source>
        <dbReference type="Pfam" id="PF07435"/>
    </source>
</evidence>
<dbReference type="Pfam" id="PF07435">
    <property type="entry name" value="YycH"/>
    <property type="match status" value="1"/>
</dbReference>
<feature type="transmembrane region" description="Helical" evidence="1">
    <location>
        <begin position="7"/>
        <end position="28"/>
    </location>
</feature>
<organism evidence="3 4">
    <name type="scientific">Enterococcus rivorum</name>
    <dbReference type="NCBI Taxonomy" id="762845"/>
    <lineage>
        <taxon>Bacteria</taxon>
        <taxon>Bacillati</taxon>
        <taxon>Bacillota</taxon>
        <taxon>Bacilli</taxon>
        <taxon>Lactobacillales</taxon>
        <taxon>Enterococcaceae</taxon>
        <taxon>Enterococcus</taxon>
    </lineage>
</organism>
<sequence length="436" mass="50388">MKIPEKLIRIGLILLILLSLYFSFNIWLSSSKKEQPLTGENQIATAVNERSIVDVFQPLKLVKKKGEETQITSNENLISSVQAEIRKADFGKLNQVVNQNKEQFDSYLTFDSGIELLYEAPFLLNEYIFIYKLKIDVSSINDSENIYFTKIQLDFDKDKIRFFNFSSKNVYEATLSVNVNKINDLVGKEGIQYYAVERSNLAAEKQYLLTNDMQMKKYSYILASQPITRFKNAFFNNIDNIRSSEDSKDFSYTSNNEILQTDSKEGTILFRGNLSEENRLTNDVYTTSYSYVKKLGTSMGNLRYFDRGKAQVNYRTFVEGFPVFSQQNKGQVQVAIERRNTQEQQVTIYTSVDTIQIPIPSEEVVTIESADKLLEKLKKAGAKTENIKSLVIGYTWQTIEETKQVVDLTPEWYVNYNKQWYSENELLAEMAHSEVQ</sequence>
<evidence type="ECO:0000256" key="1">
    <source>
        <dbReference type="SAM" id="Phobius"/>
    </source>
</evidence>
<dbReference type="STRING" id="762845.BCR26_15175"/>
<proteinExistence type="predicted"/>
<accession>A0A1E5KVQ6</accession>
<dbReference type="EMBL" id="MIEK01000032">
    <property type="protein sequence ID" value="OEH81984.1"/>
    <property type="molecule type" value="Genomic_DNA"/>
</dbReference>
<keyword evidence="4" id="KW-1185">Reference proteome</keyword>
<evidence type="ECO:0000313" key="4">
    <source>
        <dbReference type="Proteomes" id="UP000095256"/>
    </source>
</evidence>
<keyword evidence="1" id="KW-0472">Membrane</keyword>
<dbReference type="Proteomes" id="UP000095256">
    <property type="component" value="Unassembled WGS sequence"/>
</dbReference>
<keyword evidence="1" id="KW-0812">Transmembrane</keyword>
<evidence type="ECO:0000313" key="3">
    <source>
        <dbReference type="EMBL" id="OEH81984.1"/>
    </source>
</evidence>
<dbReference type="CDD" id="cd15787">
    <property type="entry name" value="YycH_N"/>
    <property type="match status" value="1"/>
</dbReference>
<gene>
    <name evidence="3" type="ORF">BCR26_15175</name>
</gene>
<dbReference type="OrthoDB" id="2382185at2"/>
<name>A0A1E5KVQ6_9ENTE</name>
<keyword evidence="1" id="KW-1133">Transmembrane helix</keyword>
<dbReference type="Gene3D" id="3.30.310.160">
    <property type="entry name" value="YycH protein, domain 2"/>
    <property type="match status" value="1"/>
</dbReference>
<dbReference type="InterPro" id="IPR009996">
    <property type="entry name" value="YycH"/>
</dbReference>
<reference evidence="3 4" key="1">
    <citation type="submission" date="2016-09" db="EMBL/GenBank/DDBJ databases">
        <authorList>
            <person name="Capua I."/>
            <person name="De Benedictis P."/>
            <person name="Joannis T."/>
            <person name="Lombin L.H."/>
            <person name="Cattoli G."/>
        </authorList>
    </citation>
    <scope>NUCLEOTIDE SEQUENCE [LARGE SCALE GENOMIC DNA]</scope>
    <source>
        <strain evidence="3 4">LMG 25899</strain>
    </source>
</reference>
<dbReference type="RefSeq" id="WP_069699058.1">
    <property type="nucleotide sequence ID" value="NZ_JAGGMA010000014.1"/>
</dbReference>
<dbReference type="Gene3D" id="3.10.450.310">
    <property type="match status" value="1"/>
</dbReference>
<comment type="caution">
    <text evidence="3">The sequence shown here is derived from an EMBL/GenBank/DDBJ whole genome shotgun (WGS) entry which is preliminary data.</text>
</comment>
<protein>
    <recommendedName>
        <fullName evidence="2">Regulatory protein YycH domain-containing protein</fullName>
    </recommendedName>
</protein>
<dbReference type="AlphaFoldDB" id="A0A1E5KVQ6"/>
<feature type="domain" description="Regulatory protein YycH" evidence="2">
    <location>
        <begin position="12"/>
        <end position="421"/>
    </location>
</feature>